<feature type="chain" id="PRO_5037195638" description="LTXXQ motif family protein" evidence="1">
    <location>
        <begin position="26"/>
        <end position="178"/>
    </location>
</feature>
<evidence type="ECO:0000256" key="1">
    <source>
        <dbReference type="SAM" id="SignalP"/>
    </source>
</evidence>
<dbReference type="Proteomes" id="UP000632498">
    <property type="component" value="Unassembled WGS sequence"/>
</dbReference>
<name>A0A917C4L9_9PROT</name>
<dbReference type="Pfam" id="PF07813">
    <property type="entry name" value="LTXXQ"/>
    <property type="match status" value="1"/>
</dbReference>
<reference evidence="2" key="1">
    <citation type="journal article" date="2014" name="Int. J. Syst. Evol. Microbiol.">
        <title>Complete genome sequence of Corynebacterium casei LMG S-19264T (=DSM 44701T), isolated from a smear-ripened cheese.</title>
        <authorList>
            <consortium name="US DOE Joint Genome Institute (JGI-PGF)"/>
            <person name="Walter F."/>
            <person name="Albersmeier A."/>
            <person name="Kalinowski J."/>
            <person name="Ruckert C."/>
        </authorList>
    </citation>
    <scope>NUCLEOTIDE SEQUENCE</scope>
    <source>
        <strain evidence="2">CGMCC 1.15254</strain>
    </source>
</reference>
<dbReference type="RefSeq" id="WP_188665356.1">
    <property type="nucleotide sequence ID" value="NZ_BMHV01000017.1"/>
</dbReference>
<accession>A0A917C4L9</accession>
<dbReference type="InterPro" id="IPR012899">
    <property type="entry name" value="LTXXQ"/>
</dbReference>
<reference evidence="2" key="2">
    <citation type="submission" date="2020-09" db="EMBL/GenBank/DDBJ databases">
        <authorList>
            <person name="Sun Q."/>
            <person name="Zhou Y."/>
        </authorList>
    </citation>
    <scope>NUCLEOTIDE SEQUENCE</scope>
    <source>
        <strain evidence="2">CGMCC 1.15254</strain>
    </source>
</reference>
<keyword evidence="3" id="KW-1185">Reference proteome</keyword>
<dbReference type="GO" id="GO:0042597">
    <property type="term" value="C:periplasmic space"/>
    <property type="evidence" value="ECO:0007669"/>
    <property type="project" value="InterPro"/>
</dbReference>
<evidence type="ECO:0000313" key="2">
    <source>
        <dbReference type="EMBL" id="GGF68678.1"/>
    </source>
</evidence>
<evidence type="ECO:0000313" key="3">
    <source>
        <dbReference type="Proteomes" id="UP000632498"/>
    </source>
</evidence>
<comment type="caution">
    <text evidence="2">The sequence shown here is derived from an EMBL/GenBank/DDBJ whole genome shotgun (WGS) entry which is preliminary data.</text>
</comment>
<gene>
    <name evidence="2" type="ORF">GCM10011332_23550</name>
</gene>
<sequence length="178" mass="19658">MKRTFLISSVAALAIVAVASYSAFAHGPQNGQRMGGGMMGMMMGGGYGHMSQYMQVKPLTTDELKTKLKLTDEQIPAWTAYINTLKTTEENFETQHESMDPQTMHEMSFEDRQNYMKSMWDAHSEDAKALETAEAALLKVLTAEQAEIFKSTPTFADMPCGGNYGGGYMMNSAPHMSE</sequence>
<dbReference type="AlphaFoldDB" id="A0A917C4L9"/>
<proteinExistence type="predicted"/>
<feature type="signal peptide" evidence="1">
    <location>
        <begin position="1"/>
        <end position="25"/>
    </location>
</feature>
<dbReference type="EMBL" id="BMHV01000017">
    <property type="protein sequence ID" value="GGF68678.1"/>
    <property type="molecule type" value="Genomic_DNA"/>
</dbReference>
<organism evidence="2 3">
    <name type="scientific">Terasakiella brassicae</name>
    <dbReference type="NCBI Taxonomy" id="1634917"/>
    <lineage>
        <taxon>Bacteria</taxon>
        <taxon>Pseudomonadati</taxon>
        <taxon>Pseudomonadota</taxon>
        <taxon>Alphaproteobacteria</taxon>
        <taxon>Rhodospirillales</taxon>
        <taxon>Terasakiellaceae</taxon>
        <taxon>Terasakiella</taxon>
    </lineage>
</organism>
<protein>
    <recommendedName>
        <fullName evidence="4">LTXXQ motif family protein</fullName>
    </recommendedName>
</protein>
<evidence type="ECO:0008006" key="4">
    <source>
        <dbReference type="Google" id="ProtNLM"/>
    </source>
</evidence>
<keyword evidence="1" id="KW-0732">Signal</keyword>